<dbReference type="STRING" id="652787.SAMN05216490_0335"/>
<dbReference type="RefSeq" id="WP_091368187.1">
    <property type="nucleotide sequence ID" value="NZ_LT629740.1"/>
</dbReference>
<feature type="transmembrane region" description="Helical" evidence="1">
    <location>
        <begin position="146"/>
        <end position="164"/>
    </location>
</feature>
<feature type="transmembrane region" description="Helical" evidence="1">
    <location>
        <begin position="416"/>
        <end position="436"/>
    </location>
</feature>
<dbReference type="Proteomes" id="UP000199679">
    <property type="component" value="Chromosome I"/>
</dbReference>
<keyword evidence="1" id="KW-0812">Transmembrane</keyword>
<feature type="transmembrane region" description="Helical" evidence="1">
    <location>
        <begin position="352"/>
        <end position="369"/>
    </location>
</feature>
<evidence type="ECO:0000313" key="2">
    <source>
        <dbReference type="EMBL" id="SDR99034.1"/>
    </source>
</evidence>
<feature type="transmembrane region" description="Helical" evidence="1">
    <location>
        <begin position="12"/>
        <end position="31"/>
    </location>
</feature>
<feature type="transmembrane region" description="Helical" evidence="1">
    <location>
        <begin position="538"/>
        <end position="556"/>
    </location>
</feature>
<protein>
    <submittedName>
        <fullName evidence="2">Membrane protein YfhO</fullName>
    </submittedName>
</protein>
<dbReference type="AlphaFoldDB" id="A0A1H1NJ67"/>
<organism evidence="2 3">
    <name type="scientific">Mucilaginibacter mallensis</name>
    <dbReference type="NCBI Taxonomy" id="652787"/>
    <lineage>
        <taxon>Bacteria</taxon>
        <taxon>Pseudomonadati</taxon>
        <taxon>Bacteroidota</taxon>
        <taxon>Sphingobacteriia</taxon>
        <taxon>Sphingobacteriales</taxon>
        <taxon>Sphingobacteriaceae</taxon>
        <taxon>Mucilaginibacter</taxon>
    </lineage>
</organism>
<keyword evidence="1" id="KW-0472">Membrane</keyword>
<feature type="transmembrane region" description="Helical" evidence="1">
    <location>
        <begin position="376"/>
        <end position="396"/>
    </location>
</feature>
<keyword evidence="3" id="KW-1185">Reference proteome</keyword>
<feature type="transmembrane region" description="Helical" evidence="1">
    <location>
        <begin position="122"/>
        <end position="140"/>
    </location>
</feature>
<dbReference type="EMBL" id="LT629740">
    <property type="protein sequence ID" value="SDR99034.1"/>
    <property type="molecule type" value="Genomic_DNA"/>
</dbReference>
<proteinExistence type="predicted"/>
<keyword evidence="1" id="KW-1133">Transmembrane helix</keyword>
<feature type="transmembrane region" description="Helical" evidence="1">
    <location>
        <begin position="448"/>
        <end position="472"/>
    </location>
</feature>
<feature type="transmembrane region" description="Helical" evidence="1">
    <location>
        <begin position="514"/>
        <end position="531"/>
    </location>
</feature>
<sequence>MNNWFKRNSTHLIIVALLIVIPFAYFFTPLMQGKALAQGDVQRAQSMQKEIMDTKAKTGHEPLWTNSMFGGMPSYQIHVLYPNNVTSYVVESLKTIFPNPVDTVLLTLLGAYLLLCVLRLNPWLAAAGALAFALSSYNFILIDAGHANQAFAIAFFAPIIAGIILTFRGKYLLGASLTALFLAMEIRANHIQMTYYLLISILILVIVQLYHAIKTKQLNPFGKSIIYLVAATLLAVAVNASMLWTTAEYGKETNRGPSNLTQHTSEPSNGLDKDYAYAWSQGVGECFTFLIPNAYGGASEWPTGFDVPSSNVTKALVAKGVAQDQASNIAQQLLQGGLSPYWGNKQFTGGPFYFGAVVCFLFILGLFIVKHRIKWWLLATVILTMLLSFGRNMPFVSDLFFNYFPMYNKFRAVESILAVAMLCFPVLGFMAVQEVIDNKDKAYIFKYVKIAFYITGGITLLLVVAPTIFFSFRNDQHQTLISGLTQAFKGDGDLATSVANGLVSDRIALERADAIRSLIFIVIAFGLLWAFIKQKINITVASIAFLLLTLIDMWGVDRRYLNDNNFVDKEDLAQPFKMRDVDQFILRDTDPDFRVFDLSQGDPFTNASTSYFYKSIGGYHAAKLKRYDELISNQFSKTTNRDVLDMLNTKYIIVADPKTGTVSMQANETACGHAWFVKSVKYAINADQEMQAISSFDPKNEAIVDQQYKSLIEGKNLANDPNSTITLTSYEPEHLTYQTGSATSQIAVFSEIYYKEGWKMYIDGVEQPYFRADYLLRAAVIPVGNHKVEFKFHPASYYVGEQISLAGSILLVLALGGVVYTENKKKPEVKKDTKKKA</sequence>
<dbReference type="InterPro" id="IPR018580">
    <property type="entry name" value="Uncharacterised_YfhO"/>
</dbReference>
<gene>
    <name evidence="2" type="ORF">SAMN05216490_0335</name>
</gene>
<name>A0A1H1NJ67_MUCMA</name>
<dbReference type="PANTHER" id="PTHR38454:SF1">
    <property type="entry name" value="INTEGRAL MEMBRANE PROTEIN"/>
    <property type="match status" value="1"/>
</dbReference>
<dbReference type="OrthoDB" id="9772884at2"/>
<accession>A0A1H1NJ67</accession>
<feature type="transmembrane region" description="Helical" evidence="1">
    <location>
        <begin position="194"/>
        <end position="213"/>
    </location>
</feature>
<evidence type="ECO:0000313" key="3">
    <source>
        <dbReference type="Proteomes" id="UP000199679"/>
    </source>
</evidence>
<feature type="transmembrane region" description="Helical" evidence="1">
    <location>
        <begin position="803"/>
        <end position="821"/>
    </location>
</feature>
<feature type="transmembrane region" description="Helical" evidence="1">
    <location>
        <begin position="225"/>
        <end position="244"/>
    </location>
</feature>
<reference evidence="2 3" key="1">
    <citation type="submission" date="2016-10" db="EMBL/GenBank/DDBJ databases">
        <authorList>
            <person name="de Groot N.N."/>
        </authorList>
    </citation>
    <scope>NUCLEOTIDE SEQUENCE [LARGE SCALE GENOMIC DNA]</scope>
    <source>
        <strain evidence="2 3">MP1X4</strain>
    </source>
</reference>
<dbReference type="PANTHER" id="PTHR38454">
    <property type="entry name" value="INTEGRAL MEMBRANE PROTEIN-RELATED"/>
    <property type="match status" value="1"/>
</dbReference>
<evidence type="ECO:0000256" key="1">
    <source>
        <dbReference type="SAM" id="Phobius"/>
    </source>
</evidence>
<dbReference type="Pfam" id="PF09586">
    <property type="entry name" value="YfhO"/>
    <property type="match status" value="1"/>
</dbReference>